<protein>
    <submittedName>
        <fullName evidence="2">Uncharacterized protein</fullName>
    </submittedName>
</protein>
<dbReference type="AlphaFoldDB" id="A7SKA0"/>
<evidence type="ECO:0000313" key="2">
    <source>
        <dbReference type="EMBL" id="EDO35869.1"/>
    </source>
</evidence>
<dbReference type="HOGENOM" id="CLU_2148813_0_0_1"/>
<dbReference type="Proteomes" id="UP000001593">
    <property type="component" value="Unassembled WGS sequence"/>
</dbReference>
<feature type="compositionally biased region" description="Basic and acidic residues" evidence="1">
    <location>
        <begin position="60"/>
        <end position="74"/>
    </location>
</feature>
<feature type="compositionally biased region" description="Polar residues" evidence="1">
    <location>
        <begin position="77"/>
        <end position="86"/>
    </location>
</feature>
<proteinExistence type="predicted"/>
<feature type="region of interest" description="Disordered" evidence="1">
    <location>
        <begin position="48"/>
        <end position="112"/>
    </location>
</feature>
<sequence length="112" mass="12558">MPDLTRHELQQKHQICVPPVPGINDLSDAFLSGNRDQVGSKAVLRRISSEAKRGGAGQEISRKEDEEEGCEMKRGQTKSILRSLNESEPDRPKNEETDNDDDDHALVEEKYG</sequence>
<dbReference type="InParanoid" id="A7SKA0"/>
<accession>A7SKA0</accession>
<dbReference type="EMBL" id="DS469685">
    <property type="protein sequence ID" value="EDO35869.1"/>
    <property type="molecule type" value="Genomic_DNA"/>
</dbReference>
<evidence type="ECO:0000256" key="1">
    <source>
        <dbReference type="SAM" id="MobiDB-lite"/>
    </source>
</evidence>
<organism evidence="2 3">
    <name type="scientific">Nematostella vectensis</name>
    <name type="common">Starlet sea anemone</name>
    <dbReference type="NCBI Taxonomy" id="45351"/>
    <lineage>
        <taxon>Eukaryota</taxon>
        <taxon>Metazoa</taxon>
        <taxon>Cnidaria</taxon>
        <taxon>Anthozoa</taxon>
        <taxon>Hexacorallia</taxon>
        <taxon>Actiniaria</taxon>
        <taxon>Edwardsiidae</taxon>
        <taxon>Nematostella</taxon>
    </lineage>
</organism>
<keyword evidence="3" id="KW-1185">Reference proteome</keyword>
<reference evidence="2 3" key="1">
    <citation type="journal article" date="2007" name="Science">
        <title>Sea anemone genome reveals ancestral eumetazoan gene repertoire and genomic organization.</title>
        <authorList>
            <person name="Putnam N.H."/>
            <person name="Srivastava M."/>
            <person name="Hellsten U."/>
            <person name="Dirks B."/>
            <person name="Chapman J."/>
            <person name="Salamov A."/>
            <person name="Terry A."/>
            <person name="Shapiro H."/>
            <person name="Lindquist E."/>
            <person name="Kapitonov V.V."/>
            <person name="Jurka J."/>
            <person name="Genikhovich G."/>
            <person name="Grigoriev I.V."/>
            <person name="Lucas S.M."/>
            <person name="Steele R.E."/>
            <person name="Finnerty J.R."/>
            <person name="Technau U."/>
            <person name="Martindale M.Q."/>
            <person name="Rokhsar D.S."/>
        </authorList>
    </citation>
    <scope>NUCLEOTIDE SEQUENCE [LARGE SCALE GENOMIC DNA]</scope>
    <source>
        <strain evidence="3">CH2 X CH6</strain>
    </source>
</reference>
<evidence type="ECO:0000313" key="3">
    <source>
        <dbReference type="Proteomes" id="UP000001593"/>
    </source>
</evidence>
<gene>
    <name evidence="2" type="ORF">NEMVEDRAFT_v1g213589</name>
</gene>
<name>A7SKA0_NEMVE</name>